<keyword evidence="2" id="KW-0812">Transmembrane</keyword>
<keyword evidence="4" id="KW-1185">Reference proteome</keyword>
<dbReference type="RefSeq" id="WP_167940673.1">
    <property type="nucleotide sequence ID" value="NZ_JAATJA010000001.1"/>
</dbReference>
<evidence type="ECO:0000256" key="1">
    <source>
        <dbReference type="SAM" id="MobiDB-lite"/>
    </source>
</evidence>
<feature type="region of interest" description="Disordered" evidence="1">
    <location>
        <begin position="62"/>
        <end position="147"/>
    </location>
</feature>
<feature type="transmembrane region" description="Helical" evidence="2">
    <location>
        <begin position="220"/>
        <end position="239"/>
    </location>
</feature>
<name>A0A846QFR7_9BACT</name>
<proteinExistence type="predicted"/>
<dbReference type="AlphaFoldDB" id="A0A846QFR7"/>
<protein>
    <submittedName>
        <fullName evidence="3">Uncharacterized protein</fullName>
    </submittedName>
</protein>
<gene>
    <name evidence="3" type="ORF">GGQ74_001276</name>
</gene>
<keyword evidence="2" id="KW-1133">Transmembrane helix</keyword>
<evidence type="ECO:0000313" key="4">
    <source>
        <dbReference type="Proteomes" id="UP000580856"/>
    </source>
</evidence>
<accession>A0A846QFR7</accession>
<evidence type="ECO:0000313" key="3">
    <source>
        <dbReference type="EMBL" id="NJB67636.1"/>
    </source>
</evidence>
<feature type="transmembrane region" description="Helical" evidence="2">
    <location>
        <begin position="190"/>
        <end position="214"/>
    </location>
</feature>
<evidence type="ECO:0000256" key="2">
    <source>
        <dbReference type="SAM" id="Phobius"/>
    </source>
</evidence>
<keyword evidence="2" id="KW-0472">Membrane</keyword>
<dbReference type="EMBL" id="JAATJA010000001">
    <property type="protein sequence ID" value="NJB67636.1"/>
    <property type="molecule type" value="Genomic_DNA"/>
</dbReference>
<comment type="caution">
    <text evidence="3">The sequence shown here is derived from an EMBL/GenBank/DDBJ whole genome shotgun (WGS) entry which is preliminary data.</text>
</comment>
<feature type="compositionally biased region" description="Basic and acidic residues" evidence="1">
    <location>
        <begin position="68"/>
        <end position="80"/>
    </location>
</feature>
<feature type="compositionally biased region" description="Low complexity" evidence="1">
    <location>
        <begin position="133"/>
        <end position="144"/>
    </location>
</feature>
<reference evidence="3 4" key="1">
    <citation type="submission" date="2020-03" db="EMBL/GenBank/DDBJ databases">
        <title>Genomic Encyclopedia of Type Strains, Phase IV (KMG-IV): sequencing the most valuable type-strain genomes for metagenomic binning, comparative biology and taxonomic classification.</title>
        <authorList>
            <person name="Goeker M."/>
        </authorList>
    </citation>
    <scope>NUCLEOTIDE SEQUENCE [LARGE SCALE GENOMIC DNA]</scope>
    <source>
        <strain evidence="3 4">DSM 24233</strain>
    </source>
</reference>
<organism evidence="3 4">
    <name type="scientific">Desulfobaculum xiamenense</name>
    <dbReference type="NCBI Taxonomy" id="995050"/>
    <lineage>
        <taxon>Bacteria</taxon>
        <taxon>Pseudomonadati</taxon>
        <taxon>Thermodesulfobacteriota</taxon>
        <taxon>Desulfovibrionia</taxon>
        <taxon>Desulfovibrionales</taxon>
        <taxon>Desulfovibrionaceae</taxon>
        <taxon>Desulfobaculum</taxon>
    </lineage>
</organism>
<dbReference type="Proteomes" id="UP000580856">
    <property type="component" value="Unassembled WGS sequence"/>
</dbReference>
<sequence>MKTRTISNGIRHLEDLHEQGLIDGRDFVRRLHDMLDTFEMQIPTAHGAQRQLPPELADLVAHAAPSRQSDEGPHYDETPHLHGTSPQEEHGAKRPAHPVDQIPTGGERHPDFGRVLVKGKTPWDGHPNTPPIAAHGQPRAQAPAARDDAALLKREHLARLASATLRKTRRTRNPSTAFALSFLWAGLGHVYIGAIGTGMGLMLVTAGCVAGILLGELQTLYILAPMTLLCAATAHRGAIARNRNIEHRTRPSAQTLAARPSLDLDRAIRTTQQIHRETRG</sequence>